<evidence type="ECO:0000313" key="14">
    <source>
        <dbReference type="Proteomes" id="UP000261540"/>
    </source>
</evidence>
<dbReference type="PANTHER" id="PTHR18929">
    <property type="entry name" value="PROTEIN DISULFIDE ISOMERASE"/>
    <property type="match status" value="1"/>
</dbReference>
<comment type="subcellular location">
    <subcellularLocation>
        <location evidence="2">Endoplasmic reticulum lumen</location>
    </subcellularLocation>
</comment>
<evidence type="ECO:0000256" key="5">
    <source>
        <dbReference type="ARBA" id="ARBA00022729"/>
    </source>
</evidence>
<sequence length="520" mass="59700">MKALHACLLIVAAVCVTSENQTEDAKPKRTAKSPINEEKGVLILKKGNFDQALKQYKQLLVSFQAPLTPDFHRLMMEFTKAAAQLKTEASKIRLGSVDVSQEKELAKELNVTASPFLRFYVSGDKQNPIICPVLRSADHIITWLKRRTGHSAEVIKNTTQAETFLLGDDLVVIGFFKELDKGTVEVFYDAATDIPDLPFGVTKSKNIFAKYEIVKETIVLFKKSKKSEEYEISSHTSKEDLVQFIRMHEMDLVTEFNGTTSARILNSVINNHAILFANKSEEHYEEIYMAFERTAAEFKGKVLFVLMNTNEHRNGRMLEYFRVRAVETPMVRIVNMTDSVQYQMQSGDITTENVRAHCLHYLAGKAKAKLQSEPIPKNWDKKPVKELVGMNFEKVAFNEKKNVFIMFYTPWCKECQAFFPLWEKLGKVYENHESLVVARIDTTANDINIIFLERNPSFKFFPAVHSEKVIPYSGERTLEEFITFVEGQVELAKDVKAREETDWDKFIEEQKLKETVKVEL</sequence>
<evidence type="ECO:0000256" key="6">
    <source>
        <dbReference type="ARBA" id="ARBA00022737"/>
    </source>
</evidence>
<evidence type="ECO:0000256" key="1">
    <source>
        <dbReference type="ARBA" id="ARBA00001182"/>
    </source>
</evidence>
<evidence type="ECO:0000256" key="8">
    <source>
        <dbReference type="ARBA" id="ARBA00023157"/>
    </source>
</evidence>
<evidence type="ECO:0000256" key="4">
    <source>
        <dbReference type="ARBA" id="ARBA00012723"/>
    </source>
</evidence>
<dbReference type="PANTHER" id="PTHR18929:SF58">
    <property type="entry name" value="PROTEIN DISULFIDE-ISOMERASE-LIKE PROTEIN OF THE TESTIS"/>
    <property type="match status" value="1"/>
</dbReference>
<keyword evidence="14" id="KW-1185">Reference proteome</keyword>
<dbReference type="Gene3D" id="3.40.30.10">
    <property type="entry name" value="Glutaredoxin"/>
    <property type="match status" value="4"/>
</dbReference>
<evidence type="ECO:0000256" key="3">
    <source>
        <dbReference type="ARBA" id="ARBA00006347"/>
    </source>
</evidence>
<dbReference type="FunFam" id="3.40.30.10:FF:000042">
    <property type="entry name" value="protein disulfide-isomerase A2"/>
    <property type="match status" value="1"/>
</dbReference>
<keyword evidence="9" id="KW-0413">Isomerase</keyword>
<feature type="chain" id="PRO_5017399637" description="protein disulfide-isomerase" evidence="11">
    <location>
        <begin position="19"/>
        <end position="520"/>
    </location>
</feature>
<dbReference type="Proteomes" id="UP000261540">
    <property type="component" value="Unplaced"/>
</dbReference>
<evidence type="ECO:0000256" key="11">
    <source>
        <dbReference type="SAM" id="SignalP"/>
    </source>
</evidence>
<evidence type="ECO:0000256" key="9">
    <source>
        <dbReference type="ARBA" id="ARBA00023235"/>
    </source>
</evidence>
<dbReference type="KEGG" id="pki:111845562"/>
<keyword evidence="10" id="KW-0676">Redox-active center</keyword>
<feature type="domain" description="Thioredoxin" evidence="12">
    <location>
        <begin position="361"/>
        <end position="490"/>
    </location>
</feature>
<evidence type="ECO:0000259" key="12">
    <source>
        <dbReference type="PROSITE" id="PS51352"/>
    </source>
</evidence>
<dbReference type="RefSeq" id="XP_023670835.1">
    <property type="nucleotide sequence ID" value="XM_023815067.2"/>
</dbReference>
<evidence type="ECO:0000256" key="7">
    <source>
        <dbReference type="ARBA" id="ARBA00022824"/>
    </source>
</evidence>
<organism evidence="13 14">
    <name type="scientific">Paramormyrops kingsleyae</name>
    <dbReference type="NCBI Taxonomy" id="1676925"/>
    <lineage>
        <taxon>Eukaryota</taxon>
        <taxon>Metazoa</taxon>
        <taxon>Chordata</taxon>
        <taxon>Craniata</taxon>
        <taxon>Vertebrata</taxon>
        <taxon>Euteleostomi</taxon>
        <taxon>Actinopterygii</taxon>
        <taxon>Neopterygii</taxon>
        <taxon>Teleostei</taxon>
        <taxon>Osteoglossocephala</taxon>
        <taxon>Osteoglossomorpha</taxon>
        <taxon>Osteoglossiformes</taxon>
        <taxon>Mormyridae</taxon>
        <taxon>Paramormyrops</taxon>
    </lineage>
</organism>
<dbReference type="CDD" id="cd02995">
    <property type="entry name" value="PDI_a_PDI_a'_C"/>
    <property type="match status" value="1"/>
</dbReference>
<proteinExistence type="inferred from homology"/>
<evidence type="ECO:0000313" key="13">
    <source>
        <dbReference type="Ensembl" id="ENSPKIP00000032287.1"/>
    </source>
</evidence>
<dbReference type="AlphaFoldDB" id="A0A3B3SNJ4"/>
<dbReference type="Ensembl" id="ENSPKIT00000013145.1">
    <property type="protein sequence ID" value="ENSPKIP00000032287.1"/>
    <property type="gene ID" value="ENSPKIG00000012448.1"/>
</dbReference>
<dbReference type="FunFam" id="3.40.30.10:FF:000167">
    <property type="entry name" value="Protein disulfide isomerase like, testis expressed"/>
    <property type="match status" value="1"/>
</dbReference>
<keyword evidence="5 11" id="KW-0732">Signal</keyword>
<reference evidence="13" key="2">
    <citation type="submission" date="2025-09" db="UniProtKB">
        <authorList>
            <consortium name="Ensembl"/>
        </authorList>
    </citation>
    <scope>IDENTIFICATION</scope>
</reference>
<keyword evidence="7" id="KW-0256">Endoplasmic reticulum</keyword>
<dbReference type="Pfam" id="PF13848">
    <property type="entry name" value="Thioredoxin_6"/>
    <property type="match status" value="1"/>
</dbReference>
<comment type="catalytic activity">
    <reaction evidence="1">
        <text>Catalyzes the rearrangement of -S-S- bonds in proteins.</text>
        <dbReference type="EC" id="5.3.4.1"/>
    </reaction>
</comment>
<dbReference type="GO" id="GO:0006457">
    <property type="term" value="P:protein folding"/>
    <property type="evidence" value="ECO:0007669"/>
    <property type="project" value="TreeGrafter"/>
</dbReference>
<dbReference type="CDD" id="cd02981">
    <property type="entry name" value="PDI_b_family"/>
    <property type="match status" value="1"/>
</dbReference>
<reference evidence="13" key="1">
    <citation type="submission" date="2025-08" db="UniProtKB">
        <authorList>
            <consortium name="Ensembl"/>
        </authorList>
    </citation>
    <scope>IDENTIFICATION</scope>
</reference>
<feature type="signal peptide" evidence="11">
    <location>
        <begin position="1"/>
        <end position="18"/>
    </location>
</feature>
<dbReference type="OrthoDB" id="72053at2759"/>
<keyword evidence="6" id="KW-0677">Repeat</keyword>
<dbReference type="GO" id="GO:0005788">
    <property type="term" value="C:endoplasmic reticulum lumen"/>
    <property type="evidence" value="ECO:0007669"/>
    <property type="project" value="UniProtKB-SubCell"/>
</dbReference>
<dbReference type="STRING" id="1676925.ENSPKIP00000032287"/>
<dbReference type="InterPro" id="IPR013766">
    <property type="entry name" value="Thioredoxin_domain"/>
</dbReference>
<dbReference type="GeneID" id="111845562"/>
<dbReference type="GO" id="GO:0003756">
    <property type="term" value="F:protein disulfide isomerase activity"/>
    <property type="evidence" value="ECO:0007669"/>
    <property type="project" value="UniProtKB-EC"/>
</dbReference>
<dbReference type="GO" id="GO:0034976">
    <property type="term" value="P:response to endoplasmic reticulum stress"/>
    <property type="evidence" value="ECO:0007669"/>
    <property type="project" value="TreeGrafter"/>
</dbReference>
<name>A0A3B3SNJ4_9TELE</name>
<evidence type="ECO:0000256" key="2">
    <source>
        <dbReference type="ARBA" id="ARBA00004319"/>
    </source>
</evidence>
<dbReference type="InterPro" id="IPR036249">
    <property type="entry name" value="Thioredoxin-like_sf"/>
</dbReference>
<dbReference type="SUPFAM" id="SSF52833">
    <property type="entry name" value="Thioredoxin-like"/>
    <property type="match status" value="4"/>
</dbReference>
<dbReference type="CDD" id="cd02982">
    <property type="entry name" value="PDI_b'_family"/>
    <property type="match status" value="1"/>
</dbReference>
<dbReference type="EC" id="5.3.4.1" evidence="4"/>
<protein>
    <recommendedName>
        <fullName evidence="4">protein disulfide-isomerase</fullName>
        <ecNumber evidence="4">5.3.4.1</ecNumber>
    </recommendedName>
</protein>
<accession>A0A3B3SNJ4</accession>
<dbReference type="PROSITE" id="PS51352">
    <property type="entry name" value="THIOREDOXIN_2"/>
    <property type="match status" value="1"/>
</dbReference>
<dbReference type="Pfam" id="PF00085">
    <property type="entry name" value="Thioredoxin"/>
    <property type="match status" value="2"/>
</dbReference>
<evidence type="ECO:0000256" key="10">
    <source>
        <dbReference type="ARBA" id="ARBA00023284"/>
    </source>
</evidence>
<dbReference type="GeneTree" id="ENSGT00940000166046"/>
<comment type="similarity">
    <text evidence="3">Belongs to the protein disulfide isomerase family.</text>
</comment>
<keyword evidence="8" id="KW-1015">Disulfide bond</keyword>